<reference evidence="1" key="1">
    <citation type="submission" date="2020-05" db="EMBL/GenBank/DDBJ databases">
        <authorList>
            <person name="Chiriac C."/>
            <person name="Salcher M."/>
            <person name="Ghai R."/>
            <person name="Kavagutti S V."/>
        </authorList>
    </citation>
    <scope>NUCLEOTIDE SEQUENCE</scope>
</reference>
<evidence type="ECO:0000313" key="2">
    <source>
        <dbReference type="EMBL" id="CAB4188013.1"/>
    </source>
</evidence>
<organism evidence="1">
    <name type="scientific">uncultured Caudovirales phage</name>
    <dbReference type="NCBI Taxonomy" id="2100421"/>
    <lineage>
        <taxon>Viruses</taxon>
        <taxon>Duplodnaviria</taxon>
        <taxon>Heunggongvirae</taxon>
        <taxon>Uroviricota</taxon>
        <taxon>Caudoviricetes</taxon>
        <taxon>Peduoviridae</taxon>
        <taxon>Maltschvirus</taxon>
        <taxon>Maltschvirus maltsch</taxon>
    </lineage>
</organism>
<dbReference type="EMBL" id="LR797050">
    <property type="protein sequence ID" value="CAB4184055.1"/>
    <property type="molecule type" value="Genomic_DNA"/>
</dbReference>
<dbReference type="EMBL" id="LR797118">
    <property type="protein sequence ID" value="CAB4188013.1"/>
    <property type="molecule type" value="Genomic_DNA"/>
</dbReference>
<dbReference type="EMBL" id="LR797417">
    <property type="protein sequence ID" value="CAB4214840.1"/>
    <property type="molecule type" value="Genomic_DNA"/>
</dbReference>
<dbReference type="EMBL" id="LR797324">
    <property type="protein sequence ID" value="CAB4202349.1"/>
    <property type="molecule type" value="Genomic_DNA"/>
</dbReference>
<gene>
    <name evidence="1" type="ORF">UFOVP1107_45</name>
    <name evidence="2" type="ORF">UFOVP1171_42</name>
    <name evidence="3" type="ORF">UFOVP1375_6</name>
    <name evidence="4" type="ORF">UFOVP1471_40</name>
</gene>
<evidence type="ECO:0000313" key="4">
    <source>
        <dbReference type="EMBL" id="CAB4214840.1"/>
    </source>
</evidence>
<proteinExistence type="predicted"/>
<evidence type="ECO:0000313" key="1">
    <source>
        <dbReference type="EMBL" id="CAB4184055.1"/>
    </source>
</evidence>
<name>A0A6J5QT93_9CAUD</name>
<protein>
    <submittedName>
        <fullName evidence="1">Uncharacterized protein</fullName>
    </submittedName>
</protein>
<evidence type="ECO:0000313" key="3">
    <source>
        <dbReference type="EMBL" id="CAB4202349.1"/>
    </source>
</evidence>
<sequence>MTSFSTAYPSSVYETDPTRLPRFLTTYSNPYVGNANLSQASGSQTSFTALGKIGTFVSTVTSTSLVNILNVTSGRGTFRGAIGPNSSDIAANTHTWTITVDGTAYSIVMAMPSSANNRTVIGDILEKIDNYTGPDPTASTINIRNAGTASGIKTPADVQTRTDTTYTQNVNGSLDGGTNTDYPVTLMPYLGGRRFIKFNTSLKVDITCSAAPANQAYCGAYAAVIYNLDT</sequence>
<accession>A0A6J5QT93</accession>